<evidence type="ECO:0000313" key="3">
    <source>
        <dbReference type="Proteomes" id="UP001152519"/>
    </source>
</evidence>
<feature type="region of interest" description="Disordered" evidence="1">
    <location>
        <begin position="275"/>
        <end position="295"/>
    </location>
</feature>
<name>A0A9W4DVB2_9ACTN</name>
<accession>A0A9W4DVB2</accession>
<feature type="compositionally biased region" description="Basic and acidic residues" evidence="1">
    <location>
        <begin position="155"/>
        <end position="181"/>
    </location>
</feature>
<dbReference type="EMBL" id="CAJSLV010000074">
    <property type="protein sequence ID" value="CAG6396591.1"/>
    <property type="molecule type" value="Genomic_DNA"/>
</dbReference>
<feature type="compositionally biased region" description="Basic residues" evidence="1">
    <location>
        <begin position="239"/>
        <end position="252"/>
    </location>
</feature>
<keyword evidence="3" id="KW-1185">Reference proteome</keyword>
<gene>
    <name evidence="2" type="ORF">SCOCK_430013</name>
</gene>
<dbReference type="Proteomes" id="UP001152519">
    <property type="component" value="Unassembled WGS sequence"/>
</dbReference>
<feature type="region of interest" description="Disordered" evidence="1">
    <location>
        <begin position="207"/>
        <end position="252"/>
    </location>
</feature>
<reference evidence="2" key="1">
    <citation type="submission" date="2021-05" db="EMBL/GenBank/DDBJ databases">
        <authorList>
            <person name="Arsene-Ploetze F."/>
        </authorList>
    </citation>
    <scope>NUCLEOTIDE SEQUENCE</scope>
    <source>
        <strain evidence="2">DSM 42138</strain>
    </source>
</reference>
<comment type="caution">
    <text evidence="2">The sequence shown here is derived from an EMBL/GenBank/DDBJ whole genome shotgun (WGS) entry which is preliminary data.</text>
</comment>
<evidence type="ECO:0000313" key="2">
    <source>
        <dbReference type="EMBL" id="CAG6396591.1"/>
    </source>
</evidence>
<organism evidence="2 3">
    <name type="scientific">Actinacidiphila cocklensis</name>
    <dbReference type="NCBI Taxonomy" id="887465"/>
    <lineage>
        <taxon>Bacteria</taxon>
        <taxon>Bacillati</taxon>
        <taxon>Actinomycetota</taxon>
        <taxon>Actinomycetes</taxon>
        <taxon>Kitasatosporales</taxon>
        <taxon>Streptomycetaceae</taxon>
        <taxon>Actinacidiphila</taxon>
    </lineage>
</organism>
<sequence length="295" mass="33808">MPGRPEPPGPRHRLAGPLHQERRSGDRARGPLEQPPRVVELRAGSRLHGGHQDRLPAGRPALLGRDLGLPPAQRRPRRGVLLRRRLARRHDEQRHGPVVRPRPDHRGRHGLPHPGARRDRQLCLRRPHLRLLAARRVLGHLLAAVHRRRLHDHGRRHEPADHAPDHPAHDAPDHACDDSAHHPADLRRRRLQRGRTRHQLLVGRFPGRRDGAQHRHPADHRLGRRAGPAVGRDDQQRLERRRRHVGTGHHAAQRRLQRHARPVGKYLLGHDAQRLRPEPRHPDVYGIGVTPRGTV</sequence>
<feature type="region of interest" description="Disordered" evidence="1">
    <location>
        <begin position="150"/>
        <end position="181"/>
    </location>
</feature>
<dbReference type="AlphaFoldDB" id="A0A9W4DVB2"/>
<feature type="compositionally biased region" description="Basic and acidic residues" evidence="1">
    <location>
        <begin position="19"/>
        <end position="30"/>
    </location>
</feature>
<feature type="compositionally biased region" description="Basic residues" evidence="1">
    <location>
        <begin position="214"/>
        <end position="224"/>
    </location>
</feature>
<evidence type="ECO:0000256" key="1">
    <source>
        <dbReference type="SAM" id="MobiDB-lite"/>
    </source>
</evidence>
<protein>
    <submittedName>
        <fullName evidence="2">Uncharacterized protein</fullName>
    </submittedName>
</protein>
<proteinExistence type="predicted"/>
<feature type="region of interest" description="Disordered" evidence="1">
    <location>
        <begin position="1"/>
        <end position="120"/>
    </location>
</feature>
<feature type="compositionally biased region" description="Basic residues" evidence="1">
    <location>
        <begin position="74"/>
        <end position="88"/>
    </location>
</feature>